<sequence length="40" mass="4623">MTYHPADNFWALQWTGTGIYLGLALSLGILCVWWTRPRLT</sequence>
<gene>
    <name evidence="2" type="ORF">QFZ49_003253</name>
</gene>
<dbReference type="Proteomes" id="UP001223072">
    <property type="component" value="Unassembled WGS sequence"/>
</dbReference>
<dbReference type="EMBL" id="JAUSZS010000004">
    <property type="protein sequence ID" value="MDQ0933313.1"/>
    <property type="molecule type" value="Genomic_DNA"/>
</dbReference>
<comment type="caution">
    <text evidence="2">The sequence shown here is derived from an EMBL/GenBank/DDBJ whole genome shotgun (WGS) entry which is preliminary data.</text>
</comment>
<accession>A0ABU0RNL6</accession>
<evidence type="ECO:0000313" key="3">
    <source>
        <dbReference type="Proteomes" id="UP001223072"/>
    </source>
</evidence>
<proteinExistence type="predicted"/>
<protein>
    <submittedName>
        <fullName evidence="2">Uncharacterized protein</fullName>
    </submittedName>
</protein>
<reference evidence="2 3" key="1">
    <citation type="submission" date="2023-07" db="EMBL/GenBank/DDBJ databases">
        <title>Comparative genomics of wheat-associated soil bacteria to identify genetic determinants of phenazine resistance.</title>
        <authorList>
            <person name="Mouncey N."/>
        </authorList>
    </citation>
    <scope>NUCLEOTIDE SEQUENCE [LARGE SCALE GENOMIC DNA]</scope>
    <source>
        <strain evidence="2 3">W2I16</strain>
    </source>
</reference>
<keyword evidence="1" id="KW-0472">Membrane</keyword>
<evidence type="ECO:0000256" key="1">
    <source>
        <dbReference type="SAM" id="Phobius"/>
    </source>
</evidence>
<keyword evidence="1" id="KW-0812">Transmembrane</keyword>
<evidence type="ECO:0000313" key="2">
    <source>
        <dbReference type="EMBL" id="MDQ0933313.1"/>
    </source>
</evidence>
<feature type="transmembrane region" description="Helical" evidence="1">
    <location>
        <begin position="12"/>
        <end position="34"/>
    </location>
</feature>
<organism evidence="2 3">
    <name type="scientific">Streptomyces turgidiscabies</name>
    <dbReference type="NCBI Taxonomy" id="85558"/>
    <lineage>
        <taxon>Bacteria</taxon>
        <taxon>Bacillati</taxon>
        <taxon>Actinomycetota</taxon>
        <taxon>Actinomycetes</taxon>
        <taxon>Kitasatosporales</taxon>
        <taxon>Streptomycetaceae</taxon>
        <taxon>Streptomyces</taxon>
    </lineage>
</organism>
<keyword evidence="1" id="KW-1133">Transmembrane helix</keyword>
<dbReference type="RefSeq" id="WP_307627143.1">
    <property type="nucleotide sequence ID" value="NZ_JAUSZS010000004.1"/>
</dbReference>
<keyword evidence="3" id="KW-1185">Reference proteome</keyword>
<name>A0ABU0RNL6_9ACTN</name>